<dbReference type="Proteomes" id="UP001176940">
    <property type="component" value="Unassembled WGS sequence"/>
</dbReference>
<feature type="non-terminal residue" evidence="1">
    <location>
        <position position="1"/>
    </location>
</feature>
<proteinExistence type="predicted"/>
<sequence length="196" mass="21855">STPHHITTQSRPPTLPHEALSTHITARGSVHTNTKRCSVPPHYHMKLHPHTLPHVALSPHYHMRLRPHTLPHEAPSSHITTRGSVLTHYHTKLRPPTHYHTKLHPHTLPHEALSPHITTRGSVLTLLAMSRHWAGYIGGLSKALQNAADKPLMAVAEVYMRKMSSDQLLEKSKIGCKESNCAVCTVGCYMQASQVK</sequence>
<name>A0ABN9MFD7_9NEOB</name>
<dbReference type="EMBL" id="CAUEEQ010068033">
    <property type="protein sequence ID" value="CAJ0965520.1"/>
    <property type="molecule type" value="Genomic_DNA"/>
</dbReference>
<evidence type="ECO:0000313" key="2">
    <source>
        <dbReference type="Proteomes" id="UP001176940"/>
    </source>
</evidence>
<evidence type="ECO:0000313" key="1">
    <source>
        <dbReference type="EMBL" id="CAJ0965520.1"/>
    </source>
</evidence>
<accession>A0ABN9MFD7</accession>
<gene>
    <name evidence="1" type="ORF">RIMI_LOCUS20378413</name>
</gene>
<protein>
    <submittedName>
        <fullName evidence="1">Uncharacterized protein</fullName>
    </submittedName>
</protein>
<reference evidence="1" key="1">
    <citation type="submission" date="2023-07" db="EMBL/GenBank/DDBJ databases">
        <authorList>
            <person name="Stuckert A."/>
        </authorList>
    </citation>
    <scope>NUCLEOTIDE SEQUENCE</scope>
</reference>
<comment type="caution">
    <text evidence="1">The sequence shown here is derived from an EMBL/GenBank/DDBJ whole genome shotgun (WGS) entry which is preliminary data.</text>
</comment>
<organism evidence="1 2">
    <name type="scientific">Ranitomeya imitator</name>
    <name type="common">mimic poison frog</name>
    <dbReference type="NCBI Taxonomy" id="111125"/>
    <lineage>
        <taxon>Eukaryota</taxon>
        <taxon>Metazoa</taxon>
        <taxon>Chordata</taxon>
        <taxon>Craniata</taxon>
        <taxon>Vertebrata</taxon>
        <taxon>Euteleostomi</taxon>
        <taxon>Amphibia</taxon>
        <taxon>Batrachia</taxon>
        <taxon>Anura</taxon>
        <taxon>Neobatrachia</taxon>
        <taxon>Hyloidea</taxon>
        <taxon>Dendrobatidae</taxon>
        <taxon>Dendrobatinae</taxon>
        <taxon>Ranitomeya</taxon>
    </lineage>
</organism>
<keyword evidence="2" id="KW-1185">Reference proteome</keyword>